<reference evidence="3 4" key="1">
    <citation type="submission" date="2018-06" db="EMBL/GenBank/DDBJ databases">
        <title>Genomic Encyclopedia of Type Strains, Phase IV (KMG-IV): sequencing the most valuable type-strain genomes for metagenomic binning, comparative biology and taxonomic classification.</title>
        <authorList>
            <person name="Goeker M."/>
        </authorList>
    </citation>
    <scope>NUCLEOTIDE SEQUENCE [LARGE SCALE GENOMIC DNA]</scope>
    <source>
        <strain evidence="3 4">DSM 45521</strain>
    </source>
</reference>
<accession>A0A318RQQ2</accession>
<dbReference type="SUPFAM" id="SSF54427">
    <property type="entry name" value="NTF2-like"/>
    <property type="match status" value="1"/>
</dbReference>
<dbReference type="InterPro" id="IPR032710">
    <property type="entry name" value="NTF2-like_dom_sf"/>
</dbReference>
<feature type="compositionally biased region" description="Low complexity" evidence="1">
    <location>
        <begin position="116"/>
        <end position="131"/>
    </location>
</feature>
<dbReference type="OrthoDB" id="4578560at2"/>
<evidence type="ECO:0000256" key="2">
    <source>
        <dbReference type="SAM" id="Phobius"/>
    </source>
</evidence>
<feature type="region of interest" description="Disordered" evidence="1">
    <location>
        <begin position="235"/>
        <end position="254"/>
    </location>
</feature>
<name>A0A318RQQ2_WILLI</name>
<feature type="region of interest" description="Disordered" evidence="1">
    <location>
        <begin position="108"/>
        <end position="137"/>
    </location>
</feature>
<organism evidence="3 4">
    <name type="scientific">Williamsia limnetica</name>
    <dbReference type="NCBI Taxonomy" id="882452"/>
    <lineage>
        <taxon>Bacteria</taxon>
        <taxon>Bacillati</taxon>
        <taxon>Actinomycetota</taxon>
        <taxon>Actinomycetes</taxon>
        <taxon>Mycobacteriales</taxon>
        <taxon>Nocardiaceae</taxon>
        <taxon>Williamsia</taxon>
    </lineage>
</organism>
<dbReference type="Proteomes" id="UP000247591">
    <property type="component" value="Unassembled WGS sequence"/>
</dbReference>
<dbReference type="AlphaFoldDB" id="A0A318RQQ2"/>
<dbReference type="EMBL" id="QJSP01000013">
    <property type="protein sequence ID" value="PYE14272.1"/>
    <property type="molecule type" value="Genomic_DNA"/>
</dbReference>
<evidence type="ECO:0000313" key="3">
    <source>
        <dbReference type="EMBL" id="PYE14272.1"/>
    </source>
</evidence>
<keyword evidence="2" id="KW-0472">Membrane</keyword>
<gene>
    <name evidence="3" type="ORF">DFR67_11366</name>
</gene>
<protein>
    <submittedName>
        <fullName evidence="3">Uncharacterized protein</fullName>
    </submittedName>
</protein>
<sequence length="254" mass="25979">MSYPPTGPPGWGPPGQPGPQGRPPQRPGQGRPQQPIQGPGNPYWSQGRPPGGFGPPGGQFPPGPQGPQGHWGPPPEPPRKKHTGLIIAGVIAAVVVLAGAAVAAVSLSGSGDGDPVADPSTSVSATTTSGDAGTGGDEDAVQAAAEKRVQLINDQDAGGLHDMACDADSRTESRAGYEELFDRNGSIVATIDVQDVNVDGRVGKVDGEMAIDSEVGDIHWAFKKEDGEWRFCPSLSERRSSTAPSTGGDDIITG</sequence>
<comment type="caution">
    <text evidence="3">The sequence shown here is derived from an EMBL/GenBank/DDBJ whole genome shotgun (WGS) entry which is preliminary data.</text>
</comment>
<feature type="transmembrane region" description="Helical" evidence="2">
    <location>
        <begin position="85"/>
        <end position="107"/>
    </location>
</feature>
<proteinExistence type="predicted"/>
<evidence type="ECO:0000256" key="1">
    <source>
        <dbReference type="SAM" id="MobiDB-lite"/>
    </source>
</evidence>
<keyword evidence="2" id="KW-0812">Transmembrane</keyword>
<evidence type="ECO:0000313" key="4">
    <source>
        <dbReference type="Proteomes" id="UP000247591"/>
    </source>
</evidence>
<dbReference type="RefSeq" id="WP_158540006.1">
    <property type="nucleotide sequence ID" value="NZ_QJSP01000013.1"/>
</dbReference>
<feature type="compositionally biased region" description="Pro residues" evidence="1">
    <location>
        <begin position="1"/>
        <end position="26"/>
    </location>
</feature>
<feature type="region of interest" description="Disordered" evidence="1">
    <location>
        <begin position="1"/>
        <end position="82"/>
    </location>
</feature>
<keyword evidence="2" id="KW-1133">Transmembrane helix</keyword>
<feature type="compositionally biased region" description="Low complexity" evidence="1">
    <location>
        <begin position="27"/>
        <end position="48"/>
    </location>
</feature>
<keyword evidence="4" id="KW-1185">Reference proteome</keyword>